<dbReference type="KEGG" id="lfp:Y981_01980"/>
<protein>
    <recommendedName>
        <fullName evidence="2">FlgO domain-containing protein</fullName>
    </recommendedName>
</protein>
<name>A0A059Y1U4_9BACT</name>
<keyword evidence="4" id="KW-1185">Reference proteome</keyword>
<proteinExistence type="predicted"/>
<feature type="chain" id="PRO_5001581835" description="FlgO domain-containing protein" evidence="1">
    <location>
        <begin position="28"/>
        <end position="202"/>
    </location>
</feature>
<dbReference type="PROSITE" id="PS51257">
    <property type="entry name" value="PROKAR_LIPOPROTEIN"/>
    <property type="match status" value="1"/>
</dbReference>
<dbReference type="Gene3D" id="3.40.50.10610">
    <property type="entry name" value="ABC-type transport auxiliary lipoprotein component"/>
    <property type="match status" value="1"/>
</dbReference>
<reference evidence="3 4" key="2">
    <citation type="journal article" date="2015" name="Biomed. Res. Int.">
        <title>Effects of Arsenite Resistance on the Growth and Functional Gene Expression of Leptospirillum ferriphilum and Acidithiobacillus thiooxidans in Pure Culture and Coculture.</title>
        <authorList>
            <person name="Jiang H."/>
            <person name="Liang Y."/>
            <person name="Yin H."/>
            <person name="Xiao Y."/>
            <person name="Guo X."/>
            <person name="Xu Y."/>
            <person name="Hu Q."/>
            <person name="Liu H."/>
            <person name="Liu X."/>
        </authorList>
    </citation>
    <scope>NUCLEOTIDE SEQUENCE [LARGE SCALE GENOMIC DNA]</scope>
    <source>
        <strain evidence="3 4">YSK</strain>
    </source>
</reference>
<keyword evidence="1" id="KW-0732">Signal</keyword>
<accession>A0A059Y1U4</accession>
<evidence type="ECO:0000259" key="2">
    <source>
        <dbReference type="Pfam" id="PF17680"/>
    </source>
</evidence>
<feature type="signal peptide" evidence="1">
    <location>
        <begin position="1"/>
        <end position="27"/>
    </location>
</feature>
<dbReference type="RefSeq" id="WP_014960149.1">
    <property type="nucleotide sequence ID" value="NZ_CP007243.1"/>
</dbReference>
<dbReference type="EMBL" id="CP007243">
    <property type="protein sequence ID" value="AIA31457.1"/>
    <property type="molecule type" value="Genomic_DNA"/>
</dbReference>
<sequence length="202" mass="21627">MEKRKLKNGRRPAVWTALAAGALSVLAGCQTTPAVPYVPPKETGVTFPTEPSETLGSLVDRMGKQLEDILDRTSGGEIGLYVAIVKYTDSGGVAHSFGRVLALKLGEKLAKTGRYHVIDPGRIHQALRQEALNQGIVDTRSVVRAARKAGADRVVLGSYTDLGPQIELNTRVIRISDGFVLGQFSEAVDRGSAIMNLIHVGP</sequence>
<evidence type="ECO:0000313" key="4">
    <source>
        <dbReference type="Proteomes" id="UP000027059"/>
    </source>
</evidence>
<dbReference type="OrthoDB" id="9892913at2"/>
<organism evidence="3 4">
    <name type="scientific">Leptospirillum ferriphilum YSK</name>
    <dbReference type="NCBI Taxonomy" id="1441628"/>
    <lineage>
        <taxon>Bacteria</taxon>
        <taxon>Pseudomonadati</taxon>
        <taxon>Nitrospirota</taxon>
        <taxon>Nitrospiria</taxon>
        <taxon>Nitrospirales</taxon>
        <taxon>Nitrospiraceae</taxon>
        <taxon>Leptospirillum</taxon>
    </lineage>
</organism>
<evidence type="ECO:0000256" key="1">
    <source>
        <dbReference type="SAM" id="SignalP"/>
    </source>
</evidence>
<gene>
    <name evidence="3" type="ORF">Y981_01980</name>
</gene>
<reference evidence="4" key="1">
    <citation type="submission" date="2014-02" db="EMBL/GenBank/DDBJ databases">
        <title>Complete genome sequence and comparative genomic analysis of the nitrogen-fixing bacterium Leptospirillum ferriphilum YSK.</title>
        <authorList>
            <person name="Guo X."/>
            <person name="Yin H."/>
            <person name="Liang Y."/>
            <person name="Hu Q."/>
            <person name="Ma L."/>
            <person name="Xiao Y."/>
            <person name="Zhang X."/>
            <person name="Qiu G."/>
            <person name="Liu X."/>
        </authorList>
    </citation>
    <scope>NUCLEOTIDE SEQUENCE [LARGE SCALE GENOMIC DNA]</scope>
    <source>
        <strain evidence="4">YSK</strain>
    </source>
</reference>
<dbReference type="HOGENOM" id="CLU_1353266_0_0_0"/>
<dbReference type="Proteomes" id="UP000027059">
    <property type="component" value="Chromosome"/>
</dbReference>
<dbReference type="Pfam" id="PF17680">
    <property type="entry name" value="FlgO"/>
    <property type="match status" value="1"/>
</dbReference>
<evidence type="ECO:0000313" key="3">
    <source>
        <dbReference type="EMBL" id="AIA31457.1"/>
    </source>
</evidence>
<feature type="domain" description="FlgO" evidence="2">
    <location>
        <begin position="64"/>
        <end position="187"/>
    </location>
</feature>
<dbReference type="InterPro" id="IPR041215">
    <property type="entry name" value="FlgO_dom"/>
</dbReference>
<dbReference type="AlphaFoldDB" id="A0A059Y1U4"/>